<keyword evidence="2" id="KW-1185">Reference proteome</keyword>
<reference evidence="1 2" key="1">
    <citation type="submission" date="2016-10" db="EMBL/GenBank/DDBJ databases">
        <authorList>
            <person name="de Groot N.N."/>
        </authorList>
    </citation>
    <scope>NUCLEOTIDE SEQUENCE [LARGE SCALE GENOMIC DNA]</scope>
    <source>
        <strain evidence="1 2">CGMCC 4.5727</strain>
    </source>
</reference>
<dbReference type="Gene3D" id="1.10.630.10">
    <property type="entry name" value="Cytochrome P450"/>
    <property type="match status" value="1"/>
</dbReference>
<dbReference type="EMBL" id="FNFF01000039">
    <property type="protein sequence ID" value="SDL43006.1"/>
    <property type="molecule type" value="Genomic_DNA"/>
</dbReference>
<evidence type="ECO:0008006" key="3">
    <source>
        <dbReference type="Google" id="ProtNLM"/>
    </source>
</evidence>
<evidence type="ECO:0000313" key="1">
    <source>
        <dbReference type="EMBL" id="SDL43006.1"/>
    </source>
</evidence>
<sequence length="45" mass="4982">RAELQIAIGSLIARFPTLRLAVAEEELRRPEGMLVHGIASLPVTW</sequence>
<accession>A0A1G9K0L5</accession>
<dbReference type="Proteomes" id="UP000199155">
    <property type="component" value="Unassembled WGS sequence"/>
</dbReference>
<feature type="non-terminal residue" evidence="1">
    <location>
        <position position="1"/>
    </location>
</feature>
<proteinExistence type="predicted"/>
<dbReference type="GO" id="GO:0020037">
    <property type="term" value="F:heme binding"/>
    <property type="evidence" value="ECO:0007669"/>
    <property type="project" value="InterPro"/>
</dbReference>
<dbReference type="GO" id="GO:0016705">
    <property type="term" value="F:oxidoreductase activity, acting on paired donors, with incorporation or reduction of molecular oxygen"/>
    <property type="evidence" value="ECO:0007669"/>
    <property type="project" value="InterPro"/>
</dbReference>
<dbReference type="GO" id="GO:0004497">
    <property type="term" value="F:monooxygenase activity"/>
    <property type="evidence" value="ECO:0007669"/>
    <property type="project" value="InterPro"/>
</dbReference>
<dbReference type="AlphaFoldDB" id="A0A1G9K0L5"/>
<gene>
    <name evidence="1" type="ORF">SAMN05421806_13915</name>
</gene>
<dbReference type="GO" id="GO:0005506">
    <property type="term" value="F:iron ion binding"/>
    <property type="evidence" value="ECO:0007669"/>
    <property type="project" value="InterPro"/>
</dbReference>
<name>A0A1G9K0L5_9ACTN</name>
<evidence type="ECO:0000313" key="2">
    <source>
        <dbReference type="Proteomes" id="UP000199155"/>
    </source>
</evidence>
<protein>
    <recommendedName>
        <fullName evidence="3">Cytochrome P450</fullName>
    </recommendedName>
</protein>
<organism evidence="1 2">
    <name type="scientific">Streptomyces indicus</name>
    <dbReference type="NCBI Taxonomy" id="417292"/>
    <lineage>
        <taxon>Bacteria</taxon>
        <taxon>Bacillati</taxon>
        <taxon>Actinomycetota</taxon>
        <taxon>Actinomycetes</taxon>
        <taxon>Kitasatosporales</taxon>
        <taxon>Streptomycetaceae</taxon>
        <taxon>Streptomyces</taxon>
    </lineage>
</organism>
<dbReference type="InterPro" id="IPR036396">
    <property type="entry name" value="Cyt_P450_sf"/>
</dbReference>